<evidence type="ECO:0000313" key="1">
    <source>
        <dbReference type="EMBL" id="KAG5384575.1"/>
    </source>
</evidence>
<gene>
    <name evidence="1" type="primary">A09g510300.1_BraROA</name>
    <name evidence="1" type="ORF">IGI04_036045</name>
</gene>
<name>A0ABQ7LF63_BRACM</name>
<reference evidence="1 2" key="1">
    <citation type="submission" date="2021-03" db="EMBL/GenBank/DDBJ databases">
        <authorList>
            <person name="King G.J."/>
            <person name="Bancroft I."/>
            <person name="Baten A."/>
            <person name="Bloomfield J."/>
            <person name="Borpatragohain P."/>
            <person name="He Z."/>
            <person name="Irish N."/>
            <person name="Irwin J."/>
            <person name="Liu K."/>
            <person name="Mauleon R.P."/>
            <person name="Moore J."/>
            <person name="Morris R."/>
            <person name="Ostergaard L."/>
            <person name="Wang B."/>
            <person name="Wells R."/>
        </authorList>
    </citation>
    <scope>NUCLEOTIDE SEQUENCE [LARGE SCALE GENOMIC DNA]</scope>
    <source>
        <strain evidence="1">R-o-18</strain>
        <tissue evidence="1">Leaf</tissue>
    </source>
</reference>
<organism evidence="1 2">
    <name type="scientific">Brassica rapa subsp. trilocularis</name>
    <dbReference type="NCBI Taxonomy" id="1813537"/>
    <lineage>
        <taxon>Eukaryota</taxon>
        <taxon>Viridiplantae</taxon>
        <taxon>Streptophyta</taxon>
        <taxon>Embryophyta</taxon>
        <taxon>Tracheophyta</taxon>
        <taxon>Spermatophyta</taxon>
        <taxon>Magnoliopsida</taxon>
        <taxon>eudicotyledons</taxon>
        <taxon>Gunneridae</taxon>
        <taxon>Pentapetalae</taxon>
        <taxon>rosids</taxon>
        <taxon>malvids</taxon>
        <taxon>Brassicales</taxon>
        <taxon>Brassicaceae</taxon>
        <taxon>Brassiceae</taxon>
        <taxon>Brassica</taxon>
    </lineage>
</organism>
<proteinExistence type="predicted"/>
<dbReference type="EMBL" id="JADBGQ010000008">
    <property type="protein sequence ID" value="KAG5384575.1"/>
    <property type="molecule type" value="Genomic_DNA"/>
</dbReference>
<protein>
    <submittedName>
        <fullName evidence="1">Uncharacterized protein</fullName>
    </submittedName>
</protein>
<sequence>MKNDYFAILGRMRPLTRVLSLSAVTASELGLLLRQLFLLVPIEDFLLLHHWFVERRAIPSGSASGPSWMSVDILVGIVGDVAGIQVDVLDFIILRTFCGRQRTLRVSVLTRRSFPRGSRPIEWGCEVKSFPADLVVPQGRIARVLAVNVSTCLVKVANIFLNSSNAAALAGAFAADTSAAGVLRSVMLPPLIGVCMLSASSESRRTLVSQRSQISANMIYLGFDPFSSMLKGHFTRADHVEVDERKKNRSMRISAIDRYQEMPRQMKINIDRCTQVPSIDVETPDTRHFGFSRLKTQGQAKLTKCSDEFLT</sequence>
<keyword evidence="2" id="KW-1185">Reference proteome</keyword>
<accession>A0ABQ7LF63</accession>
<dbReference type="Proteomes" id="UP000823674">
    <property type="component" value="Chromosome A09"/>
</dbReference>
<evidence type="ECO:0000313" key="2">
    <source>
        <dbReference type="Proteomes" id="UP000823674"/>
    </source>
</evidence>
<comment type="caution">
    <text evidence="1">The sequence shown here is derived from an EMBL/GenBank/DDBJ whole genome shotgun (WGS) entry which is preliminary data.</text>
</comment>